<feature type="transmembrane region" description="Helical" evidence="6">
    <location>
        <begin position="143"/>
        <end position="164"/>
    </location>
</feature>
<dbReference type="GO" id="GO:0022904">
    <property type="term" value="P:respiratory electron transport chain"/>
    <property type="evidence" value="ECO:0007669"/>
    <property type="project" value="InterPro"/>
</dbReference>
<evidence type="ECO:0000256" key="6">
    <source>
        <dbReference type="SAM" id="Phobius"/>
    </source>
</evidence>
<dbReference type="PANTHER" id="PTHR30485">
    <property type="entry name" value="NI/FE-HYDROGENASE 1 B-TYPE CYTOCHROME SUBUNIT"/>
    <property type="match status" value="1"/>
</dbReference>
<protein>
    <submittedName>
        <fullName evidence="8">Cytochrome B</fullName>
    </submittedName>
</protein>
<dbReference type="GO" id="GO:0005886">
    <property type="term" value="C:plasma membrane"/>
    <property type="evidence" value="ECO:0007669"/>
    <property type="project" value="UniProtKB-SubCell"/>
</dbReference>
<reference evidence="9" key="1">
    <citation type="journal article" date="2018" name="Front. Microbiol.">
        <title>Genome-Based Analysis Reveals the Taxonomy and Diversity of the Family Idiomarinaceae.</title>
        <authorList>
            <person name="Liu Y."/>
            <person name="Lai Q."/>
            <person name="Shao Z."/>
        </authorList>
    </citation>
    <scope>NUCLEOTIDE SEQUENCE [LARGE SCALE GENOMIC DNA]</scope>
    <source>
        <strain evidence="9">CVS-6</strain>
    </source>
</reference>
<dbReference type="InterPro" id="IPR011577">
    <property type="entry name" value="Cyt_b561_bac/Ni-Hgenase"/>
</dbReference>
<evidence type="ECO:0000313" key="8">
    <source>
        <dbReference type="EMBL" id="RUO60573.1"/>
    </source>
</evidence>
<keyword evidence="9" id="KW-1185">Reference proteome</keyword>
<comment type="caution">
    <text evidence="8">The sequence shown here is derived from an EMBL/GenBank/DDBJ whole genome shotgun (WGS) entry which is preliminary data.</text>
</comment>
<dbReference type="Pfam" id="PF01292">
    <property type="entry name" value="Ni_hydr_CYTB"/>
    <property type="match status" value="1"/>
</dbReference>
<dbReference type="RefSeq" id="WP_126754515.1">
    <property type="nucleotide sequence ID" value="NZ_PIPY01000006.1"/>
</dbReference>
<feature type="domain" description="Cytochrome b561 bacterial/Ni-hydrogenase" evidence="7">
    <location>
        <begin position="4"/>
        <end position="176"/>
    </location>
</feature>
<comment type="subcellular location">
    <subcellularLocation>
        <location evidence="1">Cell membrane</location>
        <topology evidence="1">Multi-pass membrane protein</topology>
    </subcellularLocation>
</comment>
<evidence type="ECO:0000256" key="5">
    <source>
        <dbReference type="ARBA" id="ARBA00023136"/>
    </source>
</evidence>
<gene>
    <name evidence="8" type="ORF">CWI71_06835</name>
</gene>
<evidence type="ECO:0000259" key="7">
    <source>
        <dbReference type="Pfam" id="PF01292"/>
    </source>
</evidence>
<dbReference type="GO" id="GO:0009055">
    <property type="term" value="F:electron transfer activity"/>
    <property type="evidence" value="ECO:0007669"/>
    <property type="project" value="InterPro"/>
</dbReference>
<dbReference type="Gene3D" id="1.20.950.20">
    <property type="entry name" value="Transmembrane di-heme cytochromes, Chain C"/>
    <property type="match status" value="1"/>
</dbReference>
<dbReference type="SUPFAM" id="SSF81342">
    <property type="entry name" value="Transmembrane di-heme cytochromes"/>
    <property type="match status" value="1"/>
</dbReference>
<keyword evidence="3 6" id="KW-0812">Transmembrane</keyword>
<name>A0A432YHZ4_9GAMM</name>
<evidence type="ECO:0000256" key="1">
    <source>
        <dbReference type="ARBA" id="ARBA00004651"/>
    </source>
</evidence>
<evidence type="ECO:0000256" key="2">
    <source>
        <dbReference type="ARBA" id="ARBA00022475"/>
    </source>
</evidence>
<dbReference type="PANTHER" id="PTHR30485:SF2">
    <property type="entry name" value="BLL0597 PROTEIN"/>
    <property type="match status" value="1"/>
</dbReference>
<keyword evidence="4 6" id="KW-1133">Transmembrane helix</keyword>
<evidence type="ECO:0000313" key="9">
    <source>
        <dbReference type="Proteomes" id="UP000288259"/>
    </source>
</evidence>
<dbReference type="EMBL" id="PIPY01000006">
    <property type="protein sequence ID" value="RUO60573.1"/>
    <property type="molecule type" value="Genomic_DNA"/>
</dbReference>
<proteinExistence type="predicted"/>
<dbReference type="AlphaFoldDB" id="A0A432YHZ4"/>
<feature type="transmembrane region" description="Helical" evidence="6">
    <location>
        <begin position="33"/>
        <end position="54"/>
    </location>
</feature>
<feature type="transmembrane region" description="Helical" evidence="6">
    <location>
        <begin position="99"/>
        <end position="123"/>
    </location>
</feature>
<accession>A0A432YHZ4</accession>
<organism evidence="8 9">
    <name type="scientific">Pseudidiomarina insulisalsae</name>
    <dbReference type="NCBI Taxonomy" id="575789"/>
    <lineage>
        <taxon>Bacteria</taxon>
        <taxon>Pseudomonadati</taxon>
        <taxon>Pseudomonadota</taxon>
        <taxon>Gammaproteobacteria</taxon>
        <taxon>Alteromonadales</taxon>
        <taxon>Idiomarinaceae</taxon>
        <taxon>Pseudidiomarina</taxon>
    </lineage>
</organism>
<evidence type="ECO:0000256" key="4">
    <source>
        <dbReference type="ARBA" id="ARBA00022989"/>
    </source>
</evidence>
<evidence type="ECO:0000256" key="3">
    <source>
        <dbReference type="ARBA" id="ARBA00022692"/>
    </source>
</evidence>
<keyword evidence="2" id="KW-1003">Cell membrane</keyword>
<dbReference type="InterPro" id="IPR016174">
    <property type="entry name" value="Di-haem_cyt_TM"/>
</dbReference>
<feature type="transmembrane region" description="Helical" evidence="6">
    <location>
        <begin position="7"/>
        <end position="27"/>
    </location>
</feature>
<dbReference type="InterPro" id="IPR051542">
    <property type="entry name" value="Hydrogenase_cytochrome"/>
</dbReference>
<feature type="transmembrane region" description="Helical" evidence="6">
    <location>
        <begin position="185"/>
        <end position="207"/>
    </location>
</feature>
<dbReference type="GO" id="GO:0020037">
    <property type="term" value="F:heme binding"/>
    <property type="evidence" value="ECO:0007669"/>
    <property type="project" value="TreeGrafter"/>
</dbReference>
<dbReference type="Proteomes" id="UP000288259">
    <property type="component" value="Unassembled WGS sequence"/>
</dbReference>
<dbReference type="OrthoDB" id="196472at2"/>
<sequence length="208" mass="23028">MKIWDSFVRGYHWLLVLGIPAMWWTANEGHMEWHLRIGIGIGALLIARLIWALAGSKNARFSAFVKGPGAVIKHFRSLMSRQSYTPGSTHNPAGGWSVLLLWGLLAMQLGTGLFATDEIFFSGPLASLVSSDWQNQLTDLHRLNFVVLATVIAIHILAVLLYRLKGISLIAAMIHGKRDGALAPGLRWSFWAWLLAAVLAASGWYLWA</sequence>
<keyword evidence="5 6" id="KW-0472">Membrane</keyword>